<dbReference type="AlphaFoldDB" id="A0A816G6K6"/>
<comment type="caution">
    <text evidence="2">The sequence shown here is derived from an EMBL/GenBank/DDBJ whole genome shotgun (WGS) entry which is preliminary data.</text>
</comment>
<organism evidence="2 3">
    <name type="scientific">Rotaria sordida</name>
    <dbReference type="NCBI Taxonomy" id="392033"/>
    <lineage>
        <taxon>Eukaryota</taxon>
        <taxon>Metazoa</taxon>
        <taxon>Spiralia</taxon>
        <taxon>Gnathifera</taxon>
        <taxon>Rotifera</taxon>
        <taxon>Eurotatoria</taxon>
        <taxon>Bdelloidea</taxon>
        <taxon>Philodinida</taxon>
        <taxon>Philodinidae</taxon>
        <taxon>Rotaria</taxon>
    </lineage>
</organism>
<gene>
    <name evidence="2" type="ORF">JXQ802_LOCUS57495</name>
    <name evidence="1" type="ORF">PYM288_LOCUS40896</name>
</gene>
<dbReference type="Proteomes" id="UP000663870">
    <property type="component" value="Unassembled WGS sequence"/>
</dbReference>
<dbReference type="Proteomes" id="UP000663854">
    <property type="component" value="Unassembled WGS sequence"/>
</dbReference>
<keyword evidence="3" id="KW-1185">Reference proteome</keyword>
<accession>A0A816G6K6</accession>
<evidence type="ECO:0000313" key="1">
    <source>
        <dbReference type="EMBL" id="CAF1543462.1"/>
    </source>
</evidence>
<dbReference type="EMBL" id="CAJNOH010013209">
    <property type="protein sequence ID" value="CAF1543462.1"/>
    <property type="molecule type" value="Genomic_DNA"/>
</dbReference>
<evidence type="ECO:0000313" key="3">
    <source>
        <dbReference type="Proteomes" id="UP000663870"/>
    </source>
</evidence>
<proteinExistence type="predicted"/>
<protein>
    <submittedName>
        <fullName evidence="2">Uncharacterized protein</fullName>
    </submittedName>
</protein>
<feature type="non-terminal residue" evidence="2">
    <location>
        <position position="1"/>
    </location>
</feature>
<evidence type="ECO:0000313" key="2">
    <source>
        <dbReference type="EMBL" id="CAF1670358.1"/>
    </source>
</evidence>
<sequence length="194" mass="21951">MNQESIDEQIRIFNMNNADFDIEISSETKINKRPEKIEGVLNNNPVFESIHNDKNKAGDSSVIGTMAELHEAQKLLGKAMNTDIESDYNPEQENKMKTKTTTIVKQQSKKPTITSLSDIPFGGLEEPNVEQPVEEKTFETIMMCKNPNDGNDVDLLSIPGVKQKMNLYVTSLIDIIFTREELLQLDATKIKFND</sequence>
<reference evidence="2" key="1">
    <citation type="submission" date="2021-02" db="EMBL/GenBank/DDBJ databases">
        <authorList>
            <person name="Nowell W R."/>
        </authorList>
    </citation>
    <scope>NUCLEOTIDE SEQUENCE</scope>
</reference>
<name>A0A816G6K6_9BILA</name>
<dbReference type="EMBL" id="CAJNOL010015097">
    <property type="protein sequence ID" value="CAF1670358.1"/>
    <property type="molecule type" value="Genomic_DNA"/>
</dbReference>